<gene>
    <name evidence="1" type="ORF">ONZ51_g5001</name>
</gene>
<name>A0AAD7X9S8_9APHY</name>
<evidence type="ECO:0000313" key="2">
    <source>
        <dbReference type="Proteomes" id="UP001215151"/>
    </source>
</evidence>
<sequence length="219" mass="25197">MSWHNLAGEYGLPHRYASKKLEQHHVPTHCLPLSFHIELFKSSWRSADVYMDSIYQALGTTGFHVLRPMMLSLLALFHGRLIDNPVRRMAQETRNLVGEVTHEIFAMDDTIFIVLEVDMIAPQEQEHVARLFKLFISAAQDNHYSKSQVRIYGLLTDRVRFAFFSYDHSLRRFAFDEELLAGGPRGQYLTRLIPIANKIFNVLFSGYLALLQASAISKV</sequence>
<evidence type="ECO:0000313" key="1">
    <source>
        <dbReference type="EMBL" id="KAJ8482958.1"/>
    </source>
</evidence>
<comment type="caution">
    <text evidence="1">The sequence shown here is derived from an EMBL/GenBank/DDBJ whole genome shotgun (WGS) entry which is preliminary data.</text>
</comment>
<organism evidence="1 2">
    <name type="scientific">Trametes cubensis</name>
    <dbReference type="NCBI Taxonomy" id="1111947"/>
    <lineage>
        <taxon>Eukaryota</taxon>
        <taxon>Fungi</taxon>
        <taxon>Dikarya</taxon>
        <taxon>Basidiomycota</taxon>
        <taxon>Agaricomycotina</taxon>
        <taxon>Agaricomycetes</taxon>
        <taxon>Polyporales</taxon>
        <taxon>Polyporaceae</taxon>
        <taxon>Trametes</taxon>
    </lineage>
</organism>
<reference evidence="1" key="1">
    <citation type="submission" date="2022-11" db="EMBL/GenBank/DDBJ databases">
        <title>Genome Sequence of Cubamyces cubensis.</title>
        <authorList>
            <person name="Buettner E."/>
        </authorList>
    </citation>
    <scope>NUCLEOTIDE SEQUENCE</scope>
    <source>
        <strain evidence="1">MPL-01</strain>
    </source>
</reference>
<keyword evidence="2" id="KW-1185">Reference proteome</keyword>
<dbReference type="EMBL" id="JAPEVG010000103">
    <property type="protein sequence ID" value="KAJ8482958.1"/>
    <property type="molecule type" value="Genomic_DNA"/>
</dbReference>
<accession>A0AAD7X9S8</accession>
<proteinExistence type="predicted"/>
<protein>
    <submittedName>
        <fullName evidence="1">Uncharacterized protein</fullName>
    </submittedName>
</protein>
<dbReference type="AlphaFoldDB" id="A0AAD7X9S8"/>
<dbReference type="Proteomes" id="UP001215151">
    <property type="component" value="Unassembled WGS sequence"/>
</dbReference>